<dbReference type="CDD" id="cd00303">
    <property type="entry name" value="retropepsin_like"/>
    <property type="match status" value="1"/>
</dbReference>
<dbReference type="SUPFAM" id="SSF56672">
    <property type="entry name" value="DNA/RNA polymerases"/>
    <property type="match status" value="1"/>
</dbReference>
<dbReference type="Gene3D" id="3.30.70.270">
    <property type="match status" value="1"/>
</dbReference>
<proteinExistence type="predicted"/>
<dbReference type="Proteomes" id="UP000257109">
    <property type="component" value="Unassembled WGS sequence"/>
</dbReference>
<name>A0A371HDN7_MUCPR</name>
<reference evidence="1" key="1">
    <citation type="submission" date="2018-05" db="EMBL/GenBank/DDBJ databases">
        <title>Draft genome of Mucuna pruriens seed.</title>
        <authorList>
            <person name="Nnadi N.E."/>
            <person name="Vos R."/>
            <person name="Hasami M.H."/>
            <person name="Devisetty U.K."/>
            <person name="Aguiy J.C."/>
        </authorList>
    </citation>
    <scope>NUCLEOTIDE SEQUENCE [LARGE SCALE GENOMIC DNA]</scope>
    <source>
        <strain evidence="1">JCA_2017</strain>
    </source>
</reference>
<dbReference type="EMBL" id="QJKJ01002876">
    <property type="protein sequence ID" value="RDY00919.1"/>
    <property type="molecule type" value="Genomic_DNA"/>
</dbReference>
<comment type="caution">
    <text evidence="1">The sequence shown here is derived from an EMBL/GenBank/DDBJ whole genome shotgun (WGS) entry which is preliminary data.</text>
</comment>
<protein>
    <recommendedName>
        <fullName evidence="3">Retrovirus-related Pol polyprotein</fullName>
    </recommendedName>
</protein>
<evidence type="ECO:0000313" key="1">
    <source>
        <dbReference type="EMBL" id="RDY00919.1"/>
    </source>
</evidence>
<dbReference type="AlphaFoldDB" id="A0A371HDN7"/>
<organism evidence="1 2">
    <name type="scientific">Mucuna pruriens</name>
    <name type="common">Velvet bean</name>
    <name type="synonym">Dolichos pruriens</name>
    <dbReference type="NCBI Taxonomy" id="157652"/>
    <lineage>
        <taxon>Eukaryota</taxon>
        <taxon>Viridiplantae</taxon>
        <taxon>Streptophyta</taxon>
        <taxon>Embryophyta</taxon>
        <taxon>Tracheophyta</taxon>
        <taxon>Spermatophyta</taxon>
        <taxon>Magnoliopsida</taxon>
        <taxon>eudicotyledons</taxon>
        <taxon>Gunneridae</taxon>
        <taxon>Pentapetalae</taxon>
        <taxon>rosids</taxon>
        <taxon>fabids</taxon>
        <taxon>Fabales</taxon>
        <taxon>Fabaceae</taxon>
        <taxon>Papilionoideae</taxon>
        <taxon>50 kb inversion clade</taxon>
        <taxon>NPAAA clade</taxon>
        <taxon>indigoferoid/millettioid clade</taxon>
        <taxon>Phaseoleae</taxon>
        <taxon>Mucuna</taxon>
    </lineage>
</organism>
<evidence type="ECO:0000313" key="2">
    <source>
        <dbReference type="Proteomes" id="UP000257109"/>
    </source>
</evidence>
<gene>
    <name evidence="1" type="ORF">CR513_15833</name>
</gene>
<feature type="non-terminal residue" evidence="1">
    <location>
        <position position="1"/>
    </location>
</feature>
<dbReference type="InterPro" id="IPR021109">
    <property type="entry name" value="Peptidase_aspartic_dom_sf"/>
</dbReference>
<dbReference type="PANTHER" id="PTHR33067">
    <property type="entry name" value="RNA-DIRECTED DNA POLYMERASE-RELATED"/>
    <property type="match status" value="1"/>
</dbReference>
<dbReference type="Gene3D" id="2.40.70.10">
    <property type="entry name" value="Acid Proteases"/>
    <property type="match status" value="1"/>
</dbReference>
<dbReference type="InterPro" id="IPR043128">
    <property type="entry name" value="Rev_trsase/Diguanyl_cyclase"/>
</dbReference>
<keyword evidence="2" id="KW-1185">Reference proteome</keyword>
<sequence length="385" mass="43826">MPTSIYKSLNIGDLERTAMTIQLANRSIVQLLGVLEDVLVQVIDLIFLVDFYVLDMEDETSRKGSTLILGQPFLMSAGTKIDVHAGTLLMEFGDNLVQFIIFEARKHPTKDPSLFGIDVINGLVAEYMQSEVGNAEFSNFAEDIDVIGCLQSISDESDYDKLLEVQDLPDFEDDTTDFANLDLNSEMVDLIDQAEFDYINHLGIESNSGNLSQKQQKAKINSANPMLNLDRVANEASPLHLPPKELKSLLSHLKYAYLDNDQQFLYKKAIGWRLSDLLGINPSIYMHKILMEEEARPIRQHLVQVVPKKFGMTVMKNQHGELVPMRIQNSWRVYINYRKLNQVTCKDHIPLPFIDQVLEKLAGKSHYYFLDGFFGYMQIHIASED</sequence>
<dbReference type="PANTHER" id="PTHR33067:SF15">
    <property type="entry name" value="RNA-DIRECTED DNA POLYMERASE"/>
    <property type="match status" value="1"/>
</dbReference>
<accession>A0A371HDN7</accession>
<evidence type="ECO:0008006" key="3">
    <source>
        <dbReference type="Google" id="ProtNLM"/>
    </source>
</evidence>
<dbReference type="InterPro" id="IPR043502">
    <property type="entry name" value="DNA/RNA_pol_sf"/>
</dbReference>